<dbReference type="Pfam" id="PF08032">
    <property type="entry name" value="SpoU_sub_bind"/>
    <property type="match status" value="1"/>
</dbReference>
<name>K1UK91_9ZZZZ</name>
<dbReference type="InterPro" id="IPR013123">
    <property type="entry name" value="SpoU_subst-bd"/>
</dbReference>
<gene>
    <name evidence="2" type="ORF">LEA_01254</name>
</gene>
<evidence type="ECO:0000259" key="1">
    <source>
        <dbReference type="SMART" id="SM00967"/>
    </source>
</evidence>
<dbReference type="EMBL" id="AJWY01000879">
    <property type="protein sequence ID" value="EKC80559.1"/>
    <property type="molecule type" value="Genomic_DNA"/>
</dbReference>
<dbReference type="SUPFAM" id="SSF55315">
    <property type="entry name" value="L30e-like"/>
    <property type="match status" value="1"/>
</dbReference>
<proteinExistence type="predicted"/>
<comment type="caution">
    <text evidence="2">The sequence shown here is derived from an EMBL/GenBank/DDBJ whole genome shotgun (WGS) entry which is preliminary data.</text>
</comment>
<evidence type="ECO:0000313" key="2">
    <source>
        <dbReference type="EMBL" id="EKC80559.1"/>
    </source>
</evidence>
<accession>K1UK91</accession>
<dbReference type="SMART" id="SM00967">
    <property type="entry name" value="SpoU_sub_bind"/>
    <property type="match status" value="1"/>
</dbReference>
<dbReference type="AlphaFoldDB" id="K1UK91"/>
<dbReference type="GO" id="GO:0032259">
    <property type="term" value="P:methylation"/>
    <property type="evidence" value="ECO:0007669"/>
    <property type="project" value="UniProtKB-KW"/>
</dbReference>
<keyword evidence="2" id="KW-0489">Methyltransferase</keyword>
<dbReference type="InterPro" id="IPR029064">
    <property type="entry name" value="Ribosomal_eL30-like_sf"/>
</dbReference>
<feature type="non-terminal residue" evidence="2">
    <location>
        <position position="83"/>
    </location>
</feature>
<dbReference type="GO" id="GO:0008168">
    <property type="term" value="F:methyltransferase activity"/>
    <property type="evidence" value="ECO:0007669"/>
    <property type="project" value="UniProtKB-KW"/>
</dbReference>
<keyword evidence="2" id="KW-0808">Transferase</keyword>
<reference evidence="2" key="1">
    <citation type="journal article" date="2013" name="Environ. Microbiol.">
        <title>Microbiota from the distal guts of lean and obese adolescents exhibit partial functional redundancy besides clear differences in community structure.</title>
        <authorList>
            <person name="Ferrer M."/>
            <person name="Ruiz A."/>
            <person name="Lanza F."/>
            <person name="Haange S.B."/>
            <person name="Oberbach A."/>
            <person name="Till H."/>
            <person name="Bargiela R."/>
            <person name="Campoy C."/>
            <person name="Segura M.T."/>
            <person name="Richter M."/>
            <person name="von Bergen M."/>
            <person name="Seifert J."/>
            <person name="Suarez A."/>
        </authorList>
    </citation>
    <scope>NUCLEOTIDE SEQUENCE</scope>
</reference>
<feature type="domain" description="RNA 2-O ribose methyltransferase substrate binding" evidence="1">
    <location>
        <begin position="5"/>
        <end position="71"/>
    </location>
</feature>
<protein>
    <submittedName>
        <fullName evidence="2">tRNA:rRNA methyltransferase</fullName>
    </submittedName>
</protein>
<sequence>MENNLIFGIRPVAEAIEAGKQIEKLYIRKGAEGQLMQELKDLCLRHRLRWQEVPVEKLNRLVRGNRPRGWWRRPPRLPMSSCR</sequence>
<dbReference type="Gene3D" id="3.30.1330.30">
    <property type="match status" value="1"/>
</dbReference>
<organism evidence="2">
    <name type="scientific">human gut metagenome</name>
    <dbReference type="NCBI Taxonomy" id="408170"/>
    <lineage>
        <taxon>unclassified sequences</taxon>
        <taxon>metagenomes</taxon>
        <taxon>organismal metagenomes</taxon>
    </lineage>
</organism>